<gene>
    <name evidence="2" type="ORF">TSA1_33485</name>
</gene>
<name>A0A2M6UKS6_9BRAD</name>
<comment type="caution">
    <text evidence="2">The sequence shown here is derived from an EMBL/GenBank/DDBJ whole genome shotgun (WGS) entry which is preliminary data.</text>
</comment>
<keyword evidence="1" id="KW-1133">Transmembrane helix</keyword>
<accession>A0A2M6UKS6</accession>
<keyword evidence="3" id="KW-1185">Reference proteome</keyword>
<organism evidence="2 3">
    <name type="scientific">Bradyrhizobium nitroreducens</name>
    <dbReference type="NCBI Taxonomy" id="709803"/>
    <lineage>
        <taxon>Bacteria</taxon>
        <taxon>Pseudomonadati</taxon>
        <taxon>Pseudomonadota</taxon>
        <taxon>Alphaproteobacteria</taxon>
        <taxon>Hyphomicrobiales</taxon>
        <taxon>Nitrobacteraceae</taxon>
        <taxon>Bradyrhizobium</taxon>
    </lineage>
</organism>
<feature type="transmembrane region" description="Helical" evidence="1">
    <location>
        <begin position="205"/>
        <end position="223"/>
    </location>
</feature>
<sequence>MNTSTDIRLREGASIAGRLVMSGCVSVVALFFTPGLFTHDTLRLVISVVALLVGARVVAGIMMAPAVVWIITPDEILIGQERPFGKLRTRIVAKGDIAELQVRGDRGHPERFAIFLRLASGDQLTSPRIAEITHTNETSRRIAELLGTSLSVPPANPLDATNAEIRIGEPVRKSGREEVRMGILVFASLYTILYAYMLWKDPSPSLPTVILPLIGYVVALLLFQSAHRFAGESWIVRHGEILIERISRSGELSADAITDRDIESIFVNQPDEGSCSVAVNLRSGKTMHSPDIGTETETQAVSDEIVRRLGIAPEKVRR</sequence>
<evidence type="ECO:0000256" key="1">
    <source>
        <dbReference type="SAM" id="Phobius"/>
    </source>
</evidence>
<feature type="transmembrane region" description="Helical" evidence="1">
    <location>
        <begin position="12"/>
        <end position="32"/>
    </location>
</feature>
<reference evidence="2 3" key="1">
    <citation type="submission" date="2015-06" db="EMBL/GenBank/DDBJ databases">
        <title>Comparative genome analysis of nirS-carrying Bradyrhizobium sp. strains.</title>
        <authorList>
            <person name="Ishii S."/>
            <person name="Jang J."/>
            <person name="Nishizawa T."/>
            <person name="Senoo K."/>
        </authorList>
    </citation>
    <scope>NUCLEOTIDE SEQUENCE [LARGE SCALE GENOMIC DNA]</scope>
    <source>
        <strain evidence="2 3">TSA1</strain>
    </source>
</reference>
<keyword evidence="1" id="KW-0812">Transmembrane</keyword>
<dbReference type="EMBL" id="LFJC01000003">
    <property type="protein sequence ID" value="PIT05115.1"/>
    <property type="molecule type" value="Genomic_DNA"/>
</dbReference>
<feature type="transmembrane region" description="Helical" evidence="1">
    <location>
        <begin position="181"/>
        <end position="199"/>
    </location>
</feature>
<keyword evidence="1" id="KW-0472">Membrane</keyword>
<evidence type="ECO:0000313" key="3">
    <source>
        <dbReference type="Proteomes" id="UP000228930"/>
    </source>
</evidence>
<dbReference type="AlphaFoldDB" id="A0A2M6UKS6"/>
<dbReference type="Proteomes" id="UP000228930">
    <property type="component" value="Unassembled WGS sequence"/>
</dbReference>
<evidence type="ECO:0000313" key="2">
    <source>
        <dbReference type="EMBL" id="PIT05115.1"/>
    </source>
</evidence>
<proteinExistence type="predicted"/>
<dbReference type="RefSeq" id="WP_100180213.1">
    <property type="nucleotide sequence ID" value="NZ_LFJC01000003.1"/>
</dbReference>
<feature type="transmembrane region" description="Helical" evidence="1">
    <location>
        <begin position="44"/>
        <end position="72"/>
    </location>
</feature>
<protein>
    <submittedName>
        <fullName evidence="2">Uncharacterized protein</fullName>
    </submittedName>
</protein>